<evidence type="ECO:0000256" key="1">
    <source>
        <dbReference type="SAM" id="MobiDB-lite"/>
    </source>
</evidence>
<evidence type="ECO:0000313" key="4">
    <source>
        <dbReference type="Proteomes" id="UP000019376"/>
    </source>
</evidence>
<dbReference type="PhylomeDB" id="S7ZAX1"/>
<reference evidence="3 4" key="1">
    <citation type="journal article" date="2013" name="PLoS ONE">
        <title>Genomic and secretomic analyses reveal unique features of the lignocellulolytic enzyme system of Penicillium decumbens.</title>
        <authorList>
            <person name="Liu G."/>
            <person name="Zhang L."/>
            <person name="Wei X."/>
            <person name="Zou G."/>
            <person name="Qin Y."/>
            <person name="Ma L."/>
            <person name="Li J."/>
            <person name="Zheng H."/>
            <person name="Wang S."/>
            <person name="Wang C."/>
            <person name="Xun L."/>
            <person name="Zhao G.-P."/>
            <person name="Zhou Z."/>
            <person name="Qu Y."/>
        </authorList>
    </citation>
    <scope>NUCLEOTIDE SEQUENCE [LARGE SCALE GENOMIC DNA]</scope>
    <source>
        <strain evidence="4">114-2 / CGMCC 5302</strain>
    </source>
</reference>
<evidence type="ECO:0000313" key="3">
    <source>
        <dbReference type="EMBL" id="EPS27369.1"/>
    </source>
</evidence>
<accession>S7ZAX1</accession>
<evidence type="ECO:0000259" key="2">
    <source>
        <dbReference type="Pfam" id="PF24809"/>
    </source>
</evidence>
<sequence>MDKDLPTTAISHWYRGERSNDFENAEIAFENARKKFEADGTRDSRKKDQLRMLNVATMDDLLHAVKDAQENFRQNRTGSAYGRYMNQLAEKIHYYGNIMDVLVQHHPEFTSLAWGAMKLLVGHSSFKAIVEHKTTGLTIANGLVDIADALSRAKLAVYLYQTSSIKQLFASLYAHIIRFLLRALEWYEEGSFKRAIHAVTKPAALRYNDIIHDINSTTDKMMAHAVAGSQAEQRDIHRRFLKVQRTVEENALSNTTGQAEILQKLQDLYNLVAISRAEQAGISRAVFSIQSAQALQVIHAQCSIDHQSCLQMSIGLRNHHRRTLRTKTTPFWKTPRLQAWNRSSTPLLLPVQVRIADRLVAQDFCTNIVEQLLHNRIANLWVLPHQSECHPVMATLKSLIYQTVTVIDSMGSKSNILQHMDRFNYAVLVEDFLDVLAGLLRSLTVVYMIVQLQAIDPQYSADFISCLHRLIQKMSDTGSPTVLRILVLSWSPKSPLFEEGGTRPLKLLMRENSRRRGQLMPRQPLSLPVEPCGDAATES</sequence>
<organism evidence="3 4">
    <name type="scientific">Penicillium oxalicum (strain 114-2 / CGMCC 5302)</name>
    <name type="common">Penicillium decumbens</name>
    <dbReference type="NCBI Taxonomy" id="933388"/>
    <lineage>
        <taxon>Eukaryota</taxon>
        <taxon>Fungi</taxon>
        <taxon>Dikarya</taxon>
        <taxon>Ascomycota</taxon>
        <taxon>Pezizomycotina</taxon>
        <taxon>Eurotiomycetes</taxon>
        <taxon>Eurotiomycetidae</taxon>
        <taxon>Eurotiales</taxon>
        <taxon>Aspergillaceae</taxon>
        <taxon>Penicillium</taxon>
    </lineage>
</organism>
<feature type="region of interest" description="Disordered" evidence="1">
    <location>
        <begin position="519"/>
        <end position="539"/>
    </location>
</feature>
<keyword evidence="4" id="KW-1185">Reference proteome</keyword>
<dbReference type="OrthoDB" id="61900at2759"/>
<protein>
    <recommendedName>
        <fullName evidence="2">DUF7708 domain-containing protein</fullName>
    </recommendedName>
</protein>
<dbReference type="eggNOG" id="ENOG502SH5A">
    <property type="taxonomic scope" value="Eukaryota"/>
</dbReference>
<dbReference type="EMBL" id="KB644410">
    <property type="protein sequence ID" value="EPS27369.1"/>
    <property type="molecule type" value="Genomic_DNA"/>
</dbReference>
<proteinExistence type="predicted"/>
<dbReference type="Proteomes" id="UP000019376">
    <property type="component" value="Unassembled WGS sequence"/>
</dbReference>
<feature type="domain" description="DUF7708" evidence="2">
    <location>
        <begin position="85"/>
        <end position="233"/>
    </location>
</feature>
<dbReference type="STRING" id="933388.S7ZAX1"/>
<gene>
    <name evidence="3" type="ORF">PDE_02312</name>
</gene>
<dbReference type="Pfam" id="PF24809">
    <property type="entry name" value="DUF7708"/>
    <property type="match status" value="1"/>
</dbReference>
<dbReference type="AlphaFoldDB" id="S7ZAX1"/>
<dbReference type="InterPro" id="IPR056125">
    <property type="entry name" value="DUF7708"/>
</dbReference>
<dbReference type="HOGENOM" id="CLU_035524_0_0_1"/>
<name>S7ZAX1_PENO1</name>